<dbReference type="Proteomes" id="UP000231279">
    <property type="component" value="Unassembled WGS sequence"/>
</dbReference>
<gene>
    <name evidence="2" type="ORF">CDL12_15678</name>
</gene>
<dbReference type="OrthoDB" id="905035at2759"/>
<name>A0A2G9H2H2_9LAMI</name>
<keyword evidence="1" id="KW-1133">Transmembrane helix</keyword>
<evidence type="ECO:0000313" key="2">
    <source>
        <dbReference type="EMBL" id="PIN11718.1"/>
    </source>
</evidence>
<keyword evidence="1" id="KW-0472">Membrane</keyword>
<keyword evidence="3" id="KW-1185">Reference proteome</keyword>
<protein>
    <submittedName>
        <fullName evidence="2">Uncharacterized protein</fullName>
    </submittedName>
</protein>
<feature type="transmembrane region" description="Helical" evidence="1">
    <location>
        <begin position="90"/>
        <end position="110"/>
    </location>
</feature>
<proteinExistence type="predicted"/>
<evidence type="ECO:0000313" key="3">
    <source>
        <dbReference type="Proteomes" id="UP000231279"/>
    </source>
</evidence>
<dbReference type="AlphaFoldDB" id="A0A2G9H2H2"/>
<feature type="transmembrane region" description="Helical" evidence="1">
    <location>
        <begin position="58"/>
        <end position="78"/>
    </location>
</feature>
<keyword evidence="1" id="KW-0812">Transmembrane</keyword>
<comment type="caution">
    <text evidence="2">The sequence shown here is derived from an EMBL/GenBank/DDBJ whole genome shotgun (WGS) entry which is preliminary data.</text>
</comment>
<evidence type="ECO:0000256" key="1">
    <source>
        <dbReference type="SAM" id="Phobius"/>
    </source>
</evidence>
<sequence length="133" mass="14439">MMRARRTYINIHNEECTIDIPPVEDRIEHHQSPCAQAAIAVCGYALSVFSSHHPAVDFAAGATTVGFFCSWMAVVVWRKKPCLADFMAKINFTAAVAVVAVVVPMGFIFVPGNFKSLSLLLPVIPTIATLSFG</sequence>
<accession>A0A2G9H2H2</accession>
<reference evidence="3" key="1">
    <citation type="journal article" date="2018" name="Gigascience">
        <title>Genome assembly of the Pink Ipe (Handroanthus impetiginosus, Bignoniaceae), a highly valued, ecologically keystone Neotropical timber forest tree.</title>
        <authorList>
            <person name="Silva-Junior O.B."/>
            <person name="Grattapaglia D."/>
            <person name="Novaes E."/>
            <person name="Collevatti R.G."/>
        </authorList>
    </citation>
    <scope>NUCLEOTIDE SEQUENCE [LARGE SCALE GENOMIC DNA]</scope>
    <source>
        <strain evidence="3">cv. UFG-1</strain>
    </source>
</reference>
<dbReference type="EMBL" id="NKXS01002881">
    <property type="protein sequence ID" value="PIN11718.1"/>
    <property type="molecule type" value="Genomic_DNA"/>
</dbReference>
<organism evidence="2 3">
    <name type="scientific">Handroanthus impetiginosus</name>
    <dbReference type="NCBI Taxonomy" id="429701"/>
    <lineage>
        <taxon>Eukaryota</taxon>
        <taxon>Viridiplantae</taxon>
        <taxon>Streptophyta</taxon>
        <taxon>Embryophyta</taxon>
        <taxon>Tracheophyta</taxon>
        <taxon>Spermatophyta</taxon>
        <taxon>Magnoliopsida</taxon>
        <taxon>eudicotyledons</taxon>
        <taxon>Gunneridae</taxon>
        <taxon>Pentapetalae</taxon>
        <taxon>asterids</taxon>
        <taxon>lamiids</taxon>
        <taxon>Lamiales</taxon>
        <taxon>Bignoniaceae</taxon>
        <taxon>Crescentiina</taxon>
        <taxon>Tabebuia alliance</taxon>
        <taxon>Handroanthus</taxon>
    </lineage>
</organism>